<dbReference type="SUPFAM" id="SSF50370">
    <property type="entry name" value="Ricin B-like lectins"/>
    <property type="match status" value="1"/>
</dbReference>
<dbReference type="SUPFAM" id="SSF50952">
    <property type="entry name" value="Soluble quinoprotein glucose dehydrogenase"/>
    <property type="match status" value="1"/>
</dbReference>
<dbReference type="RefSeq" id="WP_323326567.1">
    <property type="nucleotide sequence ID" value="NZ_JAYFSI010000002.1"/>
</dbReference>
<sequence>MFSSNVRRRLRLGVLTAVIAAAALVAPTATTATAATGSTVVGVASGRCLDVVGNSTAAKTRVNIYDCIGQANQAWTFTSAGELRVYDGTMCLDVAGASTTSPADAQIYTCNGGGNQKWRINADGTITGVQSGLCLDVTGAGTANSTLVGLYTCNGGGNQQWRTSLGDTQPPSVPGNPRVSDLVCDAVTFSWNASTDNVGVAFYDVYHDGQLMKSVSGSTLSTSLTVVGGVTWGLYVNARDAAGNVSQASTTVPITPPQCQPDTQAPSAPTGLTGRASGTTVTLNWTAATDNIGVRAYDVYRGGAKVGAVTGTATAPPATTFVDSGLAANTSYTYYVVARDAQANVSSPSASTTVTTGAACGDSVCAVTQIATDTDIPWGLVTLPDGTILYSRRDAHDIVHLNPATGAKTSVGTVPGVDNTDGEGGLLGLAIPSTFASDHWLYIMHTSPSDNRIVRIKLENDKLTTSTEQVLLSGLLRNKFHNGGRLRFGPDGKLYASTGDAQNGDNAQNKASLNGKVLRLNPDGTVPSDNPFGNPVWSYGHRNPQGLAFDSQGRLWEQEFGNAVMDETNLITKGGNYGWPACEGTSGTCGTAGFIAPKRTYSTADGSCSGIAIVRDVLYVACERGTRMYREVISGSDLTNVQAYFNGTYGRLRTVEPAPDGGLWLTTTNNGDKDSIPDNSDEKLFHVTLGG</sequence>
<dbReference type="SMART" id="SM00060">
    <property type="entry name" value="FN3"/>
    <property type="match status" value="2"/>
</dbReference>
<evidence type="ECO:0000313" key="5">
    <source>
        <dbReference type="EMBL" id="MEA5360432.1"/>
    </source>
</evidence>
<keyword evidence="1" id="KW-0378">Hydrolase</keyword>
<comment type="caution">
    <text evidence="5">The sequence shown here is derived from an EMBL/GenBank/DDBJ whole genome shotgun (WGS) entry which is preliminary data.</text>
</comment>
<evidence type="ECO:0000259" key="4">
    <source>
        <dbReference type="PROSITE" id="PS50853"/>
    </source>
</evidence>
<dbReference type="Pfam" id="PF00652">
    <property type="entry name" value="Ricin_B_lectin"/>
    <property type="match status" value="1"/>
</dbReference>
<keyword evidence="6" id="KW-1185">Reference proteome</keyword>
<keyword evidence="1" id="KW-0326">Glycosidase</keyword>
<evidence type="ECO:0000256" key="1">
    <source>
        <dbReference type="ARBA" id="ARBA00023295"/>
    </source>
</evidence>
<dbReference type="SUPFAM" id="SSF49265">
    <property type="entry name" value="Fibronectin type III"/>
    <property type="match status" value="2"/>
</dbReference>
<dbReference type="Pfam" id="PF07995">
    <property type="entry name" value="GSDH"/>
    <property type="match status" value="1"/>
</dbReference>
<organism evidence="5 6">
    <name type="scientific">Amycolatopsis heterodermiae</name>
    <dbReference type="NCBI Taxonomy" id="3110235"/>
    <lineage>
        <taxon>Bacteria</taxon>
        <taxon>Bacillati</taxon>
        <taxon>Actinomycetota</taxon>
        <taxon>Actinomycetes</taxon>
        <taxon>Pseudonocardiales</taxon>
        <taxon>Pseudonocardiaceae</taxon>
        <taxon>Amycolatopsis</taxon>
    </lineage>
</organism>
<dbReference type="InterPro" id="IPR012938">
    <property type="entry name" value="Glc/Sorbosone_DH"/>
</dbReference>
<dbReference type="SMART" id="SM00458">
    <property type="entry name" value="RICIN"/>
    <property type="match status" value="1"/>
</dbReference>
<dbReference type="InterPro" id="IPR035992">
    <property type="entry name" value="Ricin_B-like_lectins"/>
</dbReference>
<dbReference type="CDD" id="cd00063">
    <property type="entry name" value="FN3"/>
    <property type="match status" value="2"/>
</dbReference>
<dbReference type="PANTHER" id="PTHR19328">
    <property type="entry name" value="HEDGEHOG-INTERACTING PROTEIN"/>
    <property type="match status" value="1"/>
</dbReference>
<dbReference type="PROSITE" id="PS50231">
    <property type="entry name" value="RICIN_B_LECTIN"/>
    <property type="match status" value="1"/>
</dbReference>
<keyword evidence="2" id="KW-0624">Polysaccharide degradation</keyword>
<feature type="chain" id="PRO_5045057579" evidence="3">
    <location>
        <begin position="35"/>
        <end position="691"/>
    </location>
</feature>
<dbReference type="Proteomes" id="UP001304298">
    <property type="component" value="Unassembled WGS sequence"/>
</dbReference>
<gene>
    <name evidence="5" type="ORF">VA596_12875</name>
</gene>
<dbReference type="PROSITE" id="PS50853">
    <property type="entry name" value="FN3"/>
    <property type="match status" value="1"/>
</dbReference>
<feature type="signal peptide" evidence="3">
    <location>
        <begin position="1"/>
        <end position="34"/>
    </location>
</feature>
<evidence type="ECO:0000313" key="6">
    <source>
        <dbReference type="Proteomes" id="UP001304298"/>
    </source>
</evidence>
<evidence type="ECO:0000256" key="2">
    <source>
        <dbReference type="ARBA" id="ARBA00023326"/>
    </source>
</evidence>
<keyword evidence="2" id="KW-0119">Carbohydrate metabolism</keyword>
<dbReference type="Gene3D" id="2.60.40.10">
    <property type="entry name" value="Immunoglobulins"/>
    <property type="match status" value="2"/>
</dbReference>
<dbReference type="InterPro" id="IPR011042">
    <property type="entry name" value="6-blade_b-propeller_TolB-like"/>
</dbReference>
<dbReference type="InterPro" id="IPR000772">
    <property type="entry name" value="Ricin_B_lectin"/>
</dbReference>
<dbReference type="Gene3D" id="2.120.10.30">
    <property type="entry name" value="TolB, C-terminal domain"/>
    <property type="match status" value="1"/>
</dbReference>
<dbReference type="InterPro" id="IPR013783">
    <property type="entry name" value="Ig-like_fold"/>
</dbReference>
<dbReference type="PANTHER" id="PTHR19328:SF13">
    <property type="entry name" value="HIPL1 PROTEIN"/>
    <property type="match status" value="1"/>
</dbReference>
<protein>
    <submittedName>
        <fullName evidence="5">PQQ-dependent sugar dehydrogenase</fullName>
    </submittedName>
</protein>
<keyword evidence="3" id="KW-0732">Signal</keyword>
<reference evidence="5 6" key="1">
    <citation type="submission" date="2023-12" db="EMBL/GenBank/DDBJ databases">
        <title>Amycolatopsis sp. V23-08.</title>
        <authorList>
            <person name="Somphong A."/>
        </authorList>
    </citation>
    <scope>NUCLEOTIDE SEQUENCE [LARGE SCALE GENOMIC DNA]</scope>
    <source>
        <strain evidence="5 6">V23-08</strain>
    </source>
</reference>
<proteinExistence type="predicted"/>
<dbReference type="EMBL" id="JAYFSI010000002">
    <property type="protein sequence ID" value="MEA5360432.1"/>
    <property type="molecule type" value="Genomic_DNA"/>
</dbReference>
<dbReference type="InterPro" id="IPR036116">
    <property type="entry name" value="FN3_sf"/>
</dbReference>
<dbReference type="Gene3D" id="2.80.10.50">
    <property type="match status" value="1"/>
</dbReference>
<dbReference type="InterPro" id="IPR011041">
    <property type="entry name" value="Quinoprot_gluc/sorb_DH_b-prop"/>
</dbReference>
<feature type="domain" description="Fibronectin type-III" evidence="4">
    <location>
        <begin position="265"/>
        <end position="359"/>
    </location>
</feature>
<accession>A0ABU5R2J7</accession>
<name>A0ABU5R2J7_9PSEU</name>
<evidence type="ECO:0000256" key="3">
    <source>
        <dbReference type="SAM" id="SignalP"/>
    </source>
</evidence>
<dbReference type="CDD" id="cd23418">
    <property type="entry name" value="beta-trefoil_Ricin_XLN-like"/>
    <property type="match status" value="1"/>
</dbReference>
<dbReference type="InterPro" id="IPR003961">
    <property type="entry name" value="FN3_dom"/>
</dbReference>